<protein>
    <recommendedName>
        <fullName evidence="8">DNA-binding response regulator</fullName>
    </recommendedName>
</protein>
<evidence type="ECO:0000313" key="6">
    <source>
        <dbReference type="EMBL" id="OWQ88567.1"/>
    </source>
</evidence>
<evidence type="ECO:0000256" key="2">
    <source>
        <dbReference type="PROSITE-ProRule" id="PRU00169"/>
    </source>
</evidence>
<dbReference type="EMBL" id="NIOF01000007">
    <property type="protein sequence ID" value="OWQ88567.1"/>
    <property type="molecule type" value="Genomic_DNA"/>
</dbReference>
<dbReference type="Proteomes" id="UP000197468">
    <property type="component" value="Unassembled WGS sequence"/>
</dbReference>
<evidence type="ECO:0000256" key="1">
    <source>
        <dbReference type="ARBA" id="ARBA00023125"/>
    </source>
</evidence>
<evidence type="ECO:0000259" key="5">
    <source>
        <dbReference type="PROSITE" id="PS50930"/>
    </source>
</evidence>
<comment type="caution">
    <text evidence="6">The sequence shown here is derived from an EMBL/GenBank/DDBJ whole genome shotgun (WGS) entry which is preliminary data.</text>
</comment>
<evidence type="ECO:0000259" key="4">
    <source>
        <dbReference type="PROSITE" id="PS50110"/>
    </source>
</evidence>
<gene>
    <name evidence="6" type="ORF">CDN99_17115</name>
</gene>
<dbReference type="GO" id="GO:0000976">
    <property type="term" value="F:transcription cis-regulatory region binding"/>
    <property type="evidence" value="ECO:0007669"/>
    <property type="project" value="TreeGrafter"/>
</dbReference>
<name>A0A246J7N3_9BURK</name>
<dbReference type="Gene3D" id="2.40.50.1020">
    <property type="entry name" value="LytTr DNA-binding domain"/>
    <property type="match status" value="1"/>
</dbReference>
<evidence type="ECO:0000313" key="7">
    <source>
        <dbReference type="Proteomes" id="UP000197468"/>
    </source>
</evidence>
<dbReference type="GO" id="GO:0000156">
    <property type="term" value="F:phosphorelay response regulator activity"/>
    <property type="evidence" value="ECO:0007669"/>
    <property type="project" value="TreeGrafter"/>
</dbReference>
<reference evidence="6 7" key="1">
    <citation type="journal article" date="2008" name="Int. J. Syst. Evol. Microbiol.">
        <title>Description of Roseateles aquatilis sp. nov. and Roseateles terrae sp. nov., in the class Betaproteobacteria, and emended description of the genus Roseateles.</title>
        <authorList>
            <person name="Gomila M."/>
            <person name="Bowien B."/>
            <person name="Falsen E."/>
            <person name="Moore E.R."/>
            <person name="Lalucat J."/>
        </authorList>
    </citation>
    <scope>NUCLEOTIDE SEQUENCE [LARGE SCALE GENOMIC DNA]</scope>
    <source>
        <strain evidence="6 7">CCUG 48205</strain>
    </source>
</reference>
<dbReference type="AlphaFoldDB" id="A0A246J7N3"/>
<dbReference type="Gene3D" id="3.40.50.2300">
    <property type="match status" value="1"/>
</dbReference>
<evidence type="ECO:0000256" key="3">
    <source>
        <dbReference type="SAM" id="MobiDB-lite"/>
    </source>
</evidence>
<dbReference type="PANTHER" id="PTHR48111">
    <property type="entry name" value="REGULATOR OF RPOS"/>
    <property type="match status" value="1"/>
</dbReference>
<accession>A0A246J7N3</accession>
<dbReference type="InterPro" id="IPR001789">
    <property type="entry name" value="Sig_transdc_resp-reg_receiver"/>
</dbReference>
<dbReference type="PROSITE" id="PS50930">
    <property type="entry name" value="HTH_LYTTR"/>
    <property type="match status" value="1"/>
</dbReference>
<organism evidence="6 7">
    <name type="scientific">Roseateles aquatilis</name>
    <dbReference type="NCBI Taxonomy" id="431061"/>
    <lineage>
        <taxon>Bacteria</taxon>
        <taxon>Pseudomonadati</taxon>
        <taxon>Pseudomonadota</taxon>
        <taxon>Betaproteobacteria</taxon>
        <taxon>Burkholderiales</taxon>
        <taxon>Sphaerotilaceae</taxon>
        <taxon>Roseateles</taxon>
    </lineage>
</organism>
<dbReference type="InterPro" id="IPR011006">
    <property type="entry name" value="CheY-like_superfamily"/>
</dbReference>
<dbReference type="InterPro" id="IPR007492">
    <property type="entry name" value="LytTR_DNA-bd_dom"/>
</dbReference>
<dbReference type="GO" id="GO:0006355">
    <property type="term" value="P:regulation of DNA-templated transcription"/>
    <property type="evidence" value="ECO:0007669"/>
    <property type="project" value="TreeGrafter"/>
</dbReference>
<dbReference type="GO" id="GO:0005829">
    <property type="term" value="C:cytosol"/>
    <property type="evidence" value="ECO:0007669"/>
    <property type="project" value="TreeGrafter"/>
</dbReference>
<dbReference type="SMART" id="SM00448">
    <property type="entry name" value="REC"/>
    <property type="match status" value="1"/>
</dbReference>
<evidence type="ECO:0008006" key="8">
    <source>
        <dbReference type="Google" id="ProtNLM"/>
    </source>
</evidence>
<dbReference type="GO" id="GO:0032993">
    <property type="term" value="C:protein-DNA complex"/>
    <property type="evidence" value="ECO:0007669"/>
    <property type="project" value="TreeGrafter"/>
</dbReference>
<dbReference type="PROSITE" id="PS50110">
    <property type="entry name" value="RESPONSE_REGULATORY"/>
    <property type="match status" value="1"/>
</dbReference>
<dbReference type="SUPFAM" id="SSF52172">
    <property type="entry name" value="CheY-like"/>
    <property type="match status" value="1"/>
</dbReference>
<keyword evidence="2" id="KW-0597">Phosphoprotein</keyword>
<dbReference type="InterPro" id="IPR039420">
    <property type="entry name" value="WalR-like"/>
</dbReference>
<keyword evidence="7" id="KW-1185">Reference proteome</keyword>
<dbReference type="SMART" id="SM00850">
    <property type="entry name" value="LytTR"/>
    <property type="match status" value="1"/>
</dbReference>
<feature type="domain" description="Response regulatory" evidence="4">
    <location>
        <begin position="70"/>
        <end position="185"/>
    </location>
</feature>
<feature type="domain" description="HTH LytTR-type" evidence="5">
    <location>
        <begin position="226"/>
        <end position="328"/>
    </location>
</feature>
<feature type="compositionally biased region" description="Basic residues" evidence="3">
    <location>
        <begin position="50"/>
        <end position="62"/>
    </location>
</feature>
<proteinExistence type="predicted"/>
<dbReference type="Pfam" id="PF00072">
    <property type="entry name" value="Response_reg"/>
    <property type="match status" value="1"/>
</dbReference>
<feature type="region of interest" description="Disordered" evidence="3">
    <location>
        <begin position="44"/>
        <end position="63"/>
    </location>
</feature>
<keyword evidence="1" id="KW-0238">DNA-binding</keyword>
<dbReference type="Pfam" id="PF04397">
    <property type="entry name" value="LytTR"/>
    <property type="match status" value="1"/>
</dbReference>
<sequence length="328" mass="36654">MAGRAWRPVLAKASDLPTHENDCRRSSAIRRGWGWSPARPTPLDAWPGSKCRHRHPEKHRGRQAMTTTIRTLIADDEEGPREQLRSALARLAPELELVAASVNGVDAWDDCLALEPQLCFLDIRMPGLSGLEVAQRLAQLAEPPQVVFVTAYGDHALSAFEAGAVDYVMKPVEDARLQQCLQRLRQRQAANAESEPATPAAPTMPPGTLELLRQLLPQQRGAMRPIQASQGREIQLISPDDILFFQSDSRYTRVVHRDGEAWIRTALKELLVDLDPSVFWQVHRSVLVNSRFVASATRVDENTMQLSMKGHAEKLPVSRQFQGLFKGQ</sequence>
<feature type="modified residue" description="4-aspartylphosphate" evidence="2">
    <location>
        <position position="122"/>
    </location>
</feature>
<dbReference type="PANTHER" id="PTHR48111:SF69">
    <property type="entry name" value="RESPONSE REGULATOR RECEIVER"/>
    <property type="match status" value="1"/>
</dbReference>